<name>A0A6G1H4E4_9PEZI</name>
<gene>
    <name evidence="2" type="ORF">K402DRAFT_36750</name>
</gene>
<proteinExistence type="predicted"/>
<protein>
    <submittedName>
        <fullName evidence="2">Uncharacterized protein</fullName>
    </submittedName>
</protein>
<evidence type="ECO:0000313" key="2">
    <source>
        <dbReference type="EMBL" id="KAF1987927.1"/>
    </source>
</evidence>
<dbReference type="AlphaFoldDB" id="A0A6G1H4E4"/>
<evidence type="ECO:0000313" key="3">
    <source>
        <dbReference type="Proteomes" id="UP000800041"/>
    </source>
</evidence>
<keyword evidence="3" id="KW-1185">Reference proteome</keyword>
<dbReference type="Proteomes" id="UP000800041">
    <property type="component" value="Unassembled WGS sequence"/>
</dbReference>
<reference evidence="2" key="1">
    <citation type="journal article" date="2020" name="Stud. Mycol.">
        <title>101 Dothideomycetes genomes: a test case for predicting lifestyles and emergence of pathogens.</title>
        <authorList>
            <person name="Haridas S."/>
            <person name="Albert R."/>
            <person name="Binder M."/>
            <person name="Bloem J."/>
            <person name="Labutti K."/>
            <person name="Salamov A."/>
            <person name="Andreopoulos B."/>
            <person name="Baker S."/>
            <person name="Barry K."/>
            <person name="Bills G."/>
            <person name="Bluhm B."/>
            <person name="Cannon C."/>
            <person name="Castanera R."/>
            <person name="Culley D."/>
            <person name="Daum C."/>
            <person name="Ezra D."/>
            <person name="Gonzalez J."/>
            <person name="Henrissat B."/>
            <person name="Kuo A."/>
            <person name="Liang C."/>
            <person name="Lipzen A."/>
            <person name="Lutzoni F."/>
            <person name="Magnuson J."/>
            <person name="Mondo S."/>
            <person name="Nolan M."/>
            <person name="Ohm R."/>
            <person name="Pangilinan J."/>
            <person name="Park H.-J."/>
            <person name="Ramirez L."/>
            <person name="Alfaro M."/>
            <person name="Sun H."/>
            <person name="Tritt A."/>
            <person name="Yoshinaga Y."/>
            <person name="Zwiers L.-H."/>
            <person name="Turgeon B."/>
            <person name="Goodwin S."/>
            <person name="Spatafora J."/>
            <person name="Crous P."/>
            <person name="Grigoriev I."/>
        </authorList>
    </citation>
    <scope>NUCLEOTIDE SEQUENCE</scope>
    <source>
        <strain evidence="2">CBS 113979</strain>
    </source>
</reference>
<sequence length="166" mass="18378">MFARAIDEEKVPRGDGLPAGGRFGGWINFDLRGLCGPRRRLGVLGHVLTSGSCCIKWITGHHGAEGCGSVTFTLRRGIRAKPKTLRDCLPTLHLPQPPLLPSHPPLLFRLLAQLEQIYHNSVELGGFGAEKVHSRKRLPPQTTKEQSPLPPRRPHTIPSTCHLERE</sequence>
<dbReference type="EMBL" id="ML977150">
    <property type="protein sequence ID" value="KAF1987927.1"/>
    <property type="molecule type" value="Genomic_DNA"/>
</dbReference>
<accession>A0A6G1H4E4</accession>
<evidence type="ECO:0000256" key="1">
    <source>
        <dbReference type="SAM" id="MobiDB-lite"/>
    </source>
</evidence>
<feature type="region of interest" description="Disordered" evidence="1">
    <location>
        <begin position="131"/>
        <end position="166"/>
    </location>
</feature>
<organism evidence="2 3">
    <name type="scientific">Aulographum hederae CBS 113979</name>
    <dbReference type="NCBI Taxonomy" id="1176131"/>
    <lineage>
        <taxon>Eukaryota</taxon>
        <taxon>Fungi</taxon>
        <taxon>Dikarya</taxon>
        <taxon>Ascomycota</taxon>
        <taxon>Pezizomycotina</taxon>
        <taxon>Dothideomycetes</taxon>
        <taxon>Pleosporomycetidae</taxon>
        <taxon>Aulographales</taxon>
        <taxon>Aulographaceae</taxon>
    </lineage>
</organism>